<dbReference type="PANTHER" id="PTHR30151:SF0">
    <property type="entry name" value="ABC TRANSPORTER PERMEASE PROTEIN MJ0413-RELATED"/>
    <property type="match status" value="1"/>
</dbReference>
<accession>A0A1U7H0E8</accession>
<evidence type="ECO:0000256" key="6">
    <source>
        <dbReference type="ARBA" id="ARBA00023065"/>
    </source>
</evidence>
<evidence type="ECO:0000256" key="3">
    <source>
        <dbReference type="ARBA" id="ARBA00022475"/>
    </source>
</evidence>
<evidence type="ECO:0000256" key="2">
    <source>
        <dbReference type="ARBA" id="ARBA00022448"/>
    </source>
</evidence>
<keyword evidence="2 8" id="KW-0813">Transport</keyword>
<protein>
    <submittedName>
        <fullName evidence="10">ABC transporter permease</fullName>
    </submittedName>
</protein>
<evidence type="ECO:0000256" key="7">
    <source>
        <dbReference type="ARBA" id="ARBA00023136"/>
    </source>
</evidence>
<feature type="transmembrane region" description="Helical" evidence="8">
    <location>
        <begin position="36"/>
        <end position="55"/>
    </location>
</feature>
<keyword evidence="3" id="KW-1003">Cell membrane</keyword>
<dbReference type="GO" id="GO:0006811">
    <property type="term" value="P:monoatomic ion transport"/>
    <property type="evidence" value="ECO:0007669"/>
    <property type="project" value="UniProtKB-KW"/>
</dbReference>
<evidence type="ECO:0000256" key="4">
    <source>
        <dbReference type="ARBA" id="ARBA00022692"/>
    </source>
</evidence>
<dbReference type="GO" id="GO:0042918">
    <property type="term" value="P:alkanesulfonate transmembrane transport"/>
    <property type="evidence" value="ECO:0007669"/>
    <property type="project" value="UniProtKB-ARBA"/>
</dbReference>
<dbReference type="PANTHER" id="PTHR30151">
    <property type="entry name" value="ALKANE SULFONATE ABC TRANSPORTER-RELATED, MEMBRANE SUBUNIT"/>
    <property type="match status" value="1"/>
</dbReference>
<organism evidence="10 11">
    <name type="scientific">Fischerella major NIES-592</name>
    <dbReference type="NCBI Taxonomy" id="210994"/>
    <lineage>
        <taxon>Bacteria</taxon>
        <taxon>Bacillati</taxon>
        <taxon>Cyanobacteriota</taxon>
        <taxon>Cyanophyceae</taxon>
        <taxon>Nostocales</taxon>
        <taxon>Hapalosiphonaceae</taxon>
        <taxon>Fischerella</taxon>
    </lineage>
</organism>
<dbReference type="InterPro" id="IPR035906">
    <property type="entry name" value="MetI-like_sf"/>
</dbReference>
<name>A0A1U7H0E8_9CYAN</name>
<dbReference type="OrthoDB" id="9804353at2"/>
<gene>
    <name evidence="10" type="ORF">NIES592_09715</name>
</gene>
<dbReference type="SUPFAM" id="SSF161098">
    <property type="entry name" value="MetI-like"/>
    <property type="match status" value="1"/>
</dbReference>
<keyword evidence="4 8" id="KW-0812">Transmembrane</keyword>
<dbReference type="Proteomes" id="UP000186391">
    <property type="component" value="Unassembled WGS sequence"/>
</dbReference>
<dbReference type="CDD" id="cd06261">
    <property type="entry name" value="TM_PBP2"/>
    <property type="match status" value="1"/>
</dbReference>
<dbReference type="EMBL" id="MRCA01000004">
    <property type="protein sequence ID" value="OKH14334.1"/>
    <property type="molecule type" value="Genomic_DNA"/>
</dbReference>
<dbReference type="RefSeq" id="WP_073555636.1">
    <property type="nucleotide sequence ID" value="NZ_MRCA01000004.1"/>
</dbReference>
<proteinExistence type="inferred from homology"/>
<evidence type="ECO:0000313" key="10">
    <source>
        <dbReference type="EMBL" id="OKH14334.1"/>
    </source>
</evidence>
<comment type="caution">
    <text evidence="10">The sequence shown here is derived from an EMBL/GenBank/DDBJ whole genome shotgun (WGS) entry which is preliminary data.</text>
</comment>
<reference evidence="10 11" key="1">
    <citation type="submission" date="2016-11" db="EMBL/GenBank/DDBJ databases">
        <title>Draft Genome Sequences of Nine Cyanobacterial Strains from Diverse Habitats.</title>
        <authorList>
            <person name="Zhu T."/>
            <person name="Hou S."/>
            <person name="Lu X."/>
            <person name="Hess W.R."/>
        </authorList>
    </citation>
    <scope>NUCLEOTIDE SEQUENCE [LARGE SCALE GENOMIC DNA]</scope>
    <source>
        <strain evidence="10 11">NIES-592</strain>
    </source>
</reference>
<evidence type="ECO:0000259" key="9">
    <source>
        <dbReference type="PROSITE" id="PS50928"/>
    </source>
</evidence>
<keyword evidence="6" id="KW-0406">Ion transport</keyword>
<feature type="transmembrane region" description="Helical" evidence="8">
    <location>
        <begin position="155"/>
        <end position="174"/>
    </location>
</feature>
<dbReference type="PROSITE" id="PS50928">
    <property type="entry name" value="ABC_TM1"/>
    <property type="match status" value="1"/>
</dbReference>
<sequence>MNQHAENLPEINCGRPQKMLPKSYFWRIAEDIPHNLAWTLMFLSISVPILLWWIISNTGLIPPLFLPSPGQVWEAFQRLLASGDLQKDIAFSLFRVLGGFSLAAIISIPLGTLMGTFASIRALLEPVIGIVRYMPAPAFIPLLILYFGLGETPKIMLIFIGTLFFNTLMVMDAVKFVPKELLETTYTLGGQRKQVLLQVIFPFILPNIIDACRVNMAASWNLVIVSELVAATEGLGRRISVAQRYLKTDEIFAGLIVIGLIGLGIDVLFRLLLRVSCKWAITNDK</sequence>
<dbReference type="Pfam" id="PF00528">
    <property type="entry name" value="BPD_transp_1"/>
    <property type="match status" value="1"/>
</dbReference>
<evidence type="ECO:0000256" key="1">
    <source>
        <dbReference type="ARBA" id="ARBA00004429"/>
    </source>
</evidence>
<dbReference type="GO" id="GO:0005886">
    <property type="term" value="C:plasma membrane"/>
    <property type="evidence" value="ECO:0007669"/>
    <property type="project" value="UniProtKB-SubCell"/>
</dbReference>
<keyword evidence="11" id="KW-1185">Reference proteome</keyword>
<feature type="transmembrane region" description="Helical" evidence="8">
    <location>
        <begin position="251"/>
        <end position="273"/>
    </location>
</feature>
<feature type="transmembrane region" description="Helical" evidence="8">
    <location>
        <begin position="130"/>
        <end position="149"/>
    </location>
</feature>
<evidence type="ECO:0000256" key="5">
    <source>
        <dbReference type="ARBA" id="ARBA00022989"/>
    </source>
</evidence>
<dbReference type="FunFam" id="1.10.3720.10:FF:000003">
    <property type="entry name" value="Aliphatic sulfonate ABC transporter permease"/>
    <property type="match status" value="1"/>
</dbReference>
<evidence type="ECO:0000313" key="11">
    <source>
        <dbReference type="Proteomes" id="UP000186391"/>
    </source>
</evidence>
<keyword evidence="5 8" id="KW-1133">Transmembrane helix</keyword>
<dbReference type="AlphaFoldDB" id="A0A1U7H0E8"/>
<feature type="domain" description="ABC transmembrane type-1" evidence="9">
    <location>
        <begin position="89"/>
        <end position="273"/>
    </location>
</feature>
<evidence type="ECO:0000256" key="8">
    <source>
        <dbReference type="RuleBase" id="RU363032"/>
    </source>
</evidence>
<comment type="subcellular location">
    <subcellularLocation>
        <location evidence="1">Cell inner membrane</location>
        <topology evidence="1">Multi-pass membrane protein</topology>
    </subcellularLocation>
    <subcellularLocation>
        <location evidence="8">Cell membrane</location>
        <topology evidence="8">Multi-pass membrane protein</topology>
    </subcellularLocation>
</comment>
<dbReference type="InterPro" id="IPR000515">
    <property type="entry name" value="MetI-like"/>
</dbReference>
<keyword evidence="7 8" id="KW-0472">Membrane</keyword>
<comment type="similarity">
    <text evidence="8">Belongs to the binding-protein-dependent transport system permease family.</text>
</comment>
<feature type="transmembrane region" description="Helical" evidence="8">
    <location>
        <begin position="93"/>
        <end position="118"/>
    </location>
</feature>
<dbReference type="Gene3D" id="1.10.3720.10">
    <property type="entry name" value="MetI-like"/>
    <property type="match status" value="1"/>
</dbReference>